<dbReference type="PROSITE" id="PS50262">
    <property type="entry name" value="G_PROTEIN_RECEP_F1_2"/>
    <property type="match status" value="1"/>
</dbReference>
<sequence length="528" mass="59013">MESAATGLNSTWGQPSGSTVPKVIFLVLFVVTSFFGNLFMLIVLIQNARLRSVQNIFIANTCIVCLIDCLCNMSLVTSSLIADEIFSGHFMCKVNSFFVNLVAIMTMLMLTALCADRYFSLRFSYKSKACLSFRRIGSVIVYLWLHSLVFSIPILTDGVHSVYRPQLHLCTIGSGASDAFLFVTLIVCFVAPLIAVIIFNVCNCNLTCRLKDKTSNEIAEKNYMQMSTETSQAAPLVNSCSYTVSLVILWLVLEIPFIVTSYVMQYEYIQPLVATGRSWEVSITFVWMRFLYSAIFPYVTFFFKKEIWQSTKEHIFCRRHNSVVDTDSLGGGNIAARDSCRKKTENETPSQITVRDKECPQPSNSSTFNVPVLFATSKGICIEDSKTSYRSGEINNITCTTDVHHLKLRTLDICYPKYKHDDELYGDTSDYDSSCEIDPYSSSQPVSARSVLEAVQRIRSMSYPEINLHNTTVKVAYKCQDLSATSVTDSGLDLSGQSSSSMEVASESTFKVINGHRKPSANSSNKHL</sequence>
<dbReference type="CDD" id="cd00637">
    <property type="entry name" value="7tm_classA_rhodopsin-like"/>
    <property type="match status" value="1"/>
</dbReference>
<feature type="transmembrane region" description="Helical" evidence="10">
    <location>
        <begin position="97"/>
        <end position="115"/>
    </location>
</feature>
<evidence type="ECO:0000256" key="9">
    <source>
        <dbReference type="RuleBase" id="RU000688"/>
    </source>
</evidence>
<dbReference type="Gene3D" id="1.20.1070.10">
    <property type="entry name" value="Rhodopsin 7-helix transmembrane proteins"/>
    <property type="match status" value="1"/>
</dbReference>
<feature type="transmembrane region" description="Helical" evidence="10">
    <location>
        <begin position="242"/>
        <end position="264"/>
    </location>
</feature>
<dbReference type="EMBL" id="CAJHNH020000446">
    <property type="protein sequence ID" value="CAG5117736.1"/>
    <property type="molecule type" value="Genomic_DNA"/>
</dbReference>
<evidence type="ECO:0000313" key="13">
    <source>
        <dbReference type="Proteomes" id="UP000678393"/>
    </source>
</evidence>
<evidence type="ECO:0000256" key="6">
    <source>
        <dbReference type="ARBA" id="ARBA00023136"/>
    </source>
</evidence>
<feature type="domain" description="G-protein coupled receptors family 1 profile" evidence="11">
    <location>
        <begin position="36"/>
        <end position="300"/>
    </location>
</feature>
<comment type="caution">
    <text evidence="12">The sequence shown here is derived from an EMBL/GenBank/DDBJ whole genome shotgun (WGS) entry which is preliminary data.</text>
</comment>
<dbReference type="Pfam" id="PF00001">
    <property type="entry name" value="7tm_1"/>
    <property type="match status" value="1"/>
</dbReference>
<dbReference type="GO" id="GO:0004930">
    <property type="term" value="F:G protein-coupled receptor activity"/>
    <property type="evidence" value="ECO:0007669"/>
    <property type="project" value="UniProtKB-KW"/>
</dbReference>
<organism evidence="12 13">
    <name type="scientific">Candidula unifasciata</name>
    <dbReference type="NCBI Taxonomy" id="100452"/>
    <lineage>
        <taxon>Eukaryota</taxon>
        <taxon>Metazoa</taxon>
        <taxon>Spiralia</taxon>
        <taxon>Lophotrochozoa</taxon>
        <taxon>Mollusca</taxon>
        <taxon>Gastropoda</taxon>
        <taxon>Heterobranchia</taxon>
        <taxon>Euthyneura</taxon>
        <taxon>Panpulmonata</taxon>
        <taxon>Eupulmonata</taxon>
        <taxon>Stylommatophora</taxon>
        <taxon>Helicina</taxon>
        <taxon>Helicoidea</taxon>
        <taxon>Geomitridae</taxon>
        <taxon>Candidula</taxon>
    </lineage>
</organism>
<keyword evidence="4 10" id="KW-1133">Transmembrane helix</keyword>
<evidence type="ECO:0000256" key="3">
    <source>
        <dbReference type="ARBA" id="ARBA00022692"/>
    </source>
</evidence>
<dbReference type="InterPro" id="IPR000276">
    <property type="entry name" value="GPCR_Rhodpsn"/>
</dbReference>
<evidence type="ECO:0000256" key="5">
    <source>
        <dbReference type="ARBA" id="ARBA00023040"/>
    </source>
</evidence>
<evidence type="ECO:0000256" key="2">
    <source>
        <dbReference type="ARBA" id="ARBA00022475"/>
    </source>
</evidence>
<evidence type="ECO:0000256" key="1">
    <source>
        <dbReference type="ARBA" id="ARBA00004651"/>
    </source>
</evidence>
<dbReference type="PROSITE" id="PS00237">
    <property type="entry name" value="G_PROTEIN_RECEP_F1_1"/>
    <property type="match status" value="1"/>
</dbReference>
<keyword evidence="13" id="KW-1185">Reference proteome</keyword>
<reference evidence="12" key="1">
    <citation type="submission" date="2021-04" db="EMBL/GenBank/DDBJ databases">
        <authorList>
            <consortium name="Molecular Ecology Group"/>
        </authorList>
    </citation>
    <scope>NUCLEOTIDE SEQUENCE</scope>
</reference>
<evidence type="ECO:0000256" key="7">
    <source>
        <dbReference type="ARBA" id="ARBA00023170"/>
    </source>
</evidence>
<feature type="transmembrane region" description="Helical" evidence="10">
    <location>
        <begin position="179"/>
        <end position="202"/>
    </location>
</feature>
<dbReference type="PANTHER" id="PTHR22752">
    <property type="entry name" value="G PROTEIN-COUPLED RECEPTOR"/>
    <property type="match status" value="1"/>
</dbReference>
<feature type="transmembrane region" description="Helical" evidence="10">
    <location>
        <begin position="57"/>
        <end position="77"/>
    </location>
</feature>
<dbReference type="InterPro" id="IPR017452">
    <property type="entry name" value="GPCR_Rhodpsn_7TM"/>
</dbReference>
<evidence type="ECO:0000256" key="4">
    <source>
        <dbReference type="ARBA" id="ARBA00022989"/>
    </source>
</evidence>
<dbReference type="SUPFAM" id="SSF81321">
    <property type="entry name" value="Family A G protein-coupled receptor-like"/>
    <property type="match status" value="1"/>
</dbReference>
<comment type="subcellular location">
    <subcellularLocation>
        <location evidence="1">Cell membrane</location>
        <topology evidence="1">Multi-pass membrane protein</topology>
    </subcellularLocation>
</comment>
<evidence type="ECO:0000259" key="11">
    <source>
        <dbReference type="PROSITE" id="PS50262"/>
    </source>
</evidence>
<dbReference type="AlphaFoldDB" id="A0A8S3YTS7"/>
<dbReference type="Proteomes" id="UP000678393">
    <property type="component" value="Unassembled WGS sequence"/>
</dbReference>
<proteinExistence type="inferred from homology"/>
<feature type="transmembrane region" description="Helical" evidence="10">
    <location>
        <begin position="136"/>
        <end position="155"/>
    </location>
</feature>
<keyword evidence="8 9" id="KW-0807">Transducer</keyword>
<evidence type="ECO:0000313" key="12">
    <source>
        <dbReference type="EMBL" id="CAG5117736.1"/>
    </source>
</evidence>
<keyword evidence="3 9" id="KW-0812">Transmembrane</keyword>
<feature type="transmembrane region" description="Helical" evidence="10">
    <location>
        <begin position="284"/>
        <end position="303"/>
    </location>
</feature>
<dbReference type="PRINTS" id="PR00237">
    <property type="entry name" value="GPCRRHODOPSN"/>
</dbReference>
<keyword evidence="5 9" id="KW-0297">G-protein coupled receptor</keyword>
<dbReference type="GO" id="GO:0005886">
    <property type="term" value="C:plasma membrane"/>
    <property type="evidence" value="ECO:0007669"/>
    <property type="project" value="UniProtKB-SubCell"/>
</dbReference>
<evidence type="ECO:0000256" key="8">
    <source>
        <dbReference type="ARBA" id="ARBA00023224"/>
    </source>
</evidence>
<keyword evidence="7 9" id="KW-0675">Receptor</keyword>
<evidence type="ECO:0000256" key="10">
    <source>
        <dbReference type="SAM" id="Phobius"/>
    </source>
</evidence>
<feature type="transmembrane region" description="Helical" evidence="10">
    <location>
        <begin position="23"/>
        <end position="45"/>
    </location>
</feature>
<dbReference type="OrthoDB" id="10070371at2759"/>
<name>A0A8S3YTS7_9EUPU</name>
<keyword evidence="2" id="KW-1003">Cell membrane</keyword>
<comment type="similarity">
    <text evidence="9">Belongs to the G-protein coupled receptor 1 family.</text>
</comment>
<gene>
    <name evidence="12" type="ORF">CUNI_LOCUS3294</name>
</gene>
<protein>
    <recommendedName>
        <fullName evidence="11">G-protein coupled receptors family 1 profile domain-containing protein</fullName>
    </recommendedName>
</protein>
<keyword evidence="6 10" id="KW-0472">Membrane</keyword>
<accession>A0A8S3YTS7</accession>